<name>A0A7W4Z709_9GAMM</name>
<keyword evidence="2" id="KW-1185">Reference proteome</keyword>
<organism evidence="1 2">
    <name type="scientific">Litorivivens lipolytica</name>
    <dbReference type="NCBI Taxonomy" id="1524264"/>
    <lineage>
        <taxon>Bacteria</taxon>
        <taxon>Pseudomonadati</taxon>
        <taxon>Pseudomonadota</taxon>
        <taxon>Gammaproteobacteria</taxon>
        <taxon>Litorivivens</taxon>
    </lineage>
</organism>
<sequence length="82" mass="9279">MAADTIHYTPREIEIGTVVSIDGKKWVCSNQSTGIEHKIRLREVDGSGTGEISREHFQELWEDERASVIRNVRAALLNCIQN</sequence>
<proteinExistence type="predicted"/>
<protein>
    <submittedName>
        <fullName evidence="1">Uncharacterized protein</fullName>
    </submittedName>
</protein>
<gene>
    <name evidence="1" type="ORF">FHR99_001667</name>
</gene>
<dbReference type="Proteomes" id="UP000537130">
    <property type="component" value="Unassembled WGS sequence"/>
</dbReference>
<evidence type="ECO:0000313" key="1">
    <source>
        <dbReference type="EMBL" id="MBB3047431.1"/>
    </source>
</evidence>
<dbReference type="RefSeq" id="WP_183410053.1">
    <property type="nucleotide sequence ID" value="NZ_JACHWY010000001.1"/>
</dbReference>
<dbReference type="EMBL" id="JACHWY010000001">
    <property type="protein sequence ID" value="MBB3047431.1"/>
    <property type="molecule type" value="Genomic_DNA"/>
</dbReference>
<dbReference type="AlphaFoldDB" id="A0A7W4Z709"/>
<comment type="caution">
    <text evidence="1">The sequence shown here is derived from an EMBL/GenBank/DDBJ whole genome shotgun (WGS) entry which is preliminary data.</text>
</comment>
<evidence type="ECO:0000313" key="2">
    <source>
        <dbReference type="Proteomes" id="UP000537130"/>
    </source>
</evidence>
<accession>A0A7W4Z709</accession>
<reference evidence="1 2" key="1">
    <citation type="submission" date="2020-08" db="EMBL/GenBank/DDBJ databases">
        <title>Genomic Encyclopedia of Type Strains, Phase III (KMG-III): the genomes of soil and plant-associated and newly described type strains.</title>
        <authorList>
            <person name="Whitman W."/>
        </authorList>
    </citation>
    <scope>NUCLEOTIDE SEQUENCE [LARGE SCALE GENOMIC DNA]</scope>
    <source>
        <strain evidence="1 2">CECT 8654</strain>
    </source>
</reference>